<evidence type="ECO:0000313" key="2">
    <source>
        <dbReference type="Proteomes" id="UP001162992"/>
    </source>
</evidence>
<reference evidence="2" key="1">
    <citation type="journal article" date="2024" name="Proc. Natl. Acad. Sci. U.S.A.">
        <title>Extraordinary preservation of gene collinearity over three hundred million years revealed in homosporous lycophytes.</title>
        <authorList>
            <person name="Li C."/>
            <person name="Wickell D."/>
            <person name="Kuo L.Y."/>
            <person name="Chen X."/>
            <person name="Nie B."/>
            <person name="Liao X."/>
            <person name="Peng D."/>
            <person name="Ji J."/>
            <person name="Jenkins J."/>
            <person name="Williams M."/>
            <person name="Shu S."/>
            <person name="Plott C."/>
            <person name="Barry K."/>
            <person name="Rajasekar S."/>
            <person name="Grimwood J."/>
            <person name="Han X."/>
            <person name="Sun S."/>
            <person name="Hou Z."/>
            <person name="He W."/>
            <person name="Dai G."/>
            <person name="Sun C."/>
            <person name="Schmutz J."/>
            <person name="Leebens-Mack J.H."/>
            <person name="Li F.W."/>
            <person name="Wang L."/>
        </authorList>
    </citation>
    <scope>NUCLEOTIDE SEQUENCE [LARGE SCALE GENOMIC DNA]</scope>
    <source>
        <strain evidence="2">cv. PW_Plant_1</strain>
    </source>
</reference>
<gene>
    <name evidence="1" type="ORF">O6H91_11G089400</name>
</gene>
<evidence type="ECO:0000313" key="1">
    <source>
        <dbReference type="EMBL" id="KAJ7539367.1"/>
    </source>
</evidence>
<dbReference type="EMBL" id="CM055102">
    <property type="protein sequence ID" value="KAJ7539367.1"/>
    <property type="molecule type" value="Genomic_DNA"/>
</dbReference>
<name>A0ACC2CBF7_DIPCM</name>
<accession>A0ACC2CBF7</accession>
<sequence length="347" mass="38876">MLRAGTIDALGVWKDHRTELRSGSLGNMHKHFCNNNAAAAALLAFCGRRSRYSPTLNLNVYPESRYKSYAAQATAAFAESEASETVQPNLQQRTDEWQSLREGRLTASAFGNALGFWKGRRVNLWEEKVGLRAAFAGNPATLWGTTQESSAVNRYTELTGNVVQHLGFKIYKEGDELHAWLGASPDGLIESGKNSLYEKGGILEVKCPHNKGRPDLGSPWSAVPCYYMPQAQGLLEILDRDWMDFYVWTLNGSCVFKVARDPEYWTLIYRIMSEFWWGNVIPARHAQLNGKETDELNVFRPAALHPWTGKVIERSQELASKCPLICRDVKGTMQEYIISCSTITSAG</sequence>
<keyword evidence="2" id="KW-1185">Reference proteome</keyword>
<organism evidence="1 2">
    <name type="scientific">Diphasiastrum complanatum</name>
    <name type="common">Issler's clubmoss</name>
    <name type="synonym">Lycopodium complanatum</name>
    <dbReference type="NCBI Taxonomy" id="34168"/>
    <lineage>
        <taxon>Eukaryota</taxon>
        <taxon>Viridiplantae</taxon>
        <taxon>Streptophyta</taxon>
        <taxon>Embryophyta</taxon>
        <taxon>Tracheophyta</taxon>
        <taxon>Lycopodiopsida</taxon>
        <taxon>Lycopodiales</taxon>
        <taxon>Lycopodiaceae</taxon>
        <taxon>Lycopodioideae</taxon>
        <taxon>Diphasiastrum</taxon>
    </lineage>
</organism>
<protein>
    <submittedName>
        <fullName evidence="1">Uncharacterized protein</fullName>
    </submittedName>
</protein>
<proteinExistence type="predicted"/>
<dbReference type="Proteomes" id="UP001162992">
    <property type="component" value="Chromosome 11"/>
</dbReference>
<comment type="caution">
    <text evidence="1">The sequence shown here is derived from an EMBL/GenBank/DDBJ whole genome shotgun (WGS) entry which is preliminary data.</text>
</comment>